<dbReference type="OrthoDB" id="5459399at2"/>
<keyword evidence="5 6" id="KW-0472">Membrane</keyword>
<feature type="transmembrane region" description="Helical" evidence="6">
    <location>
        <begin position="133"/>
        <end position="156"/>
    </location>
</feature>
<evidence type="ECO:0000256" key="6">
    <source>
        <dbReference type="SAM" id="Phobius"/>
    </source>
</evidence>
<feature type="transmembrane region" description="Helical" evidence="6">
    <location>
        <begin position="20"/>
        <end position="39"/>
    </location>
</feature>
<dbReference type="Pfam" id="PF03379">
    <property type="entry name" value="CcmB"/>
    <property type="match status" value="1"/>
</dbReference>
<evidence type="ECO:0000256" key="1">
    <source>
        <dbReference type="ARBA" id="ARBA00004141"/>
    </source>
</evidence>
<dbReference type="AlphaFoldDB" id="A0A4P6HKL5"/>
<comment type="similarity">
    <text evidence="2">Belongs to the CcmB/CycW/HelB family.</text>
</comment>
<dbReference type="PRINTS" id="PR01414">
    <property type="entry name" value="CCMBBIOGNSIS"/>
</dbReference>
<evidence type="ECO:0000256" key="5">
    <source>
        <dbReference type="ARBA" id="ARBA00023136"/>
    </source>
</evidence>
<feature type="transmembrane region" description="Helical" evidence="6">
    <location>
        <begin position="94"/>
        <end position="121"/>
    </location>
</feature>
<feature type="transmembrane region" description="Helical" evidence="6">
    <location>
        <begin position="162"/>
        <end position="183"/>
    </location>
</feature>
<dbReference type="InterPro" id="IPR003544">
    <property type="entry name" value="Cyt_c_biogenesis_CcmB"/>
</dbReference>
<keyword evidence="3 6" id="KW-0812">Transmembrane</keyword>
<keyword evidence="8" id="KW-1185">Reference proteome</keyword>
<protein>
    <submittedName>
        <fullName evidence="7">Heme ABC transporter permease CcmB</fullName>
    </submittedName>
</protein>
<evidence type="ECO:0000313" key="8">
    <source>
        <dbReference type="Proteomes" id="UP000293296"/>
    </source>
</evidence>
<dbReference type="GO" id="GO:0016020">
    <property type="term" value="C:membrane"/>
    <property type="evidence" value="ECO:0007669"/>
    <property type="project" value="UniProtKB-SubCell"/>
</dbReference>
<feature type="transmembrane region" description="Helical" evidence="6">
    <location>
        <begin position="195"/>
        <end position="221"/>
    </location>
</feature>
<name>A0A4P6HKL5_9BACT</name>
<organism evidence="7 8">
    <name type="scientific">Solidesulfovibrio carbinolicus</name>
    <dbReference type="NCBI Taxonomy" id="296842"/>
    <lineage>
        <taxon>Bacteria</taxon>
        <taxon>Pseudomonadati</taxon>
        <taxon>Thermodesulfobacteriota</taxon>
        <taxon>Desulfovibrionia</taxon>
        <taxon>Desulfovibrionales</taxon>
        <taxon>Desulfovibrionaceae</taxon>
        <taxon>Solidesulfovibrio</taxon>
    </lineage>
</organism>
<sequence>MLKAALAIARKDLSLALSGAQGLVQTVLLGLLLIFIMSLSREPGELSPPLAAAAVFWLATAFGQVLIFNFLYGLEEAEGARLGLLLSPAPAQAVWLGKALSGWVLLFCCQMVFAPAAVAFLGQTVAGSPLMGLAVVAAVDWGLCALGSLLGALSVGKSSRESLLTVILFPLLVPALLAGIRLLETVISGRGLEAVGAWTGTVVAFDAVFTAAALVLFPFLYTGEE</sequence>
<evidence type="ECO:0000256" key="2">
    <source>
        <dbReference type="ARBA" id="ARBA00010544"/>
    </source>
</evidence>
<reference evidence="7 8" key="1">
    <citation type="submission" date="2018-02" db="EMBL/GenBank/DDBJ databases">
        <title>Genome sequence of Desulfovibrio carbinolicus DSM 3852.</title>
        <authorList>
            <person name="Wilbanks E."/>
            <person name="Skennerton C.T."/>
            <person name="Orphan V.J."/>
        </authorList>
    </citation>
    <scope>NUCLEOTIDE SEQUENCE [LARGE SCALE GENOMIC DNA]</scope>
    <source>
        <strain evidence="7 8">DSM 3852</strain>
    </source>
</reference>
<dbReference type="Proteomes" id="UP000293296">
    <property type="component" value="Chromosome"/>
</dbReference>
<dbReference type="GO" id="GO:0017004">
    <property type="term" value="P:cytochrome complex assembly"/>
    <property type="evidence" value="ECO:0007669"/>
    <property type="project" value="InterPro"/>
</dbReference>
<keyword evidence="4 6" id="KW-1133">Transmembrane helix</keyword>
<dbReference type="GO" id="GO:0015232">
    <property type="term" value="F:heme transmembrane transporter activity"/>
    <property type="evidence" value="ECO:0007669"/>
    <property type="project" value="InterPro"/>
</dbReference>
<gene>
    <name evidence="7" type="ORF">C3Y92_10820</name>
</gene>
<dbReference type="EMBL" id="CP026538">
    <property type="protein sequence ID" value="QAZ67687.1"/>
    <property type="molecule type" value="Genomic_DNA"/>
</dbReference>
<accession>A0A4P6HKL5</accession>
<dbReference type="RefSeq" id="WP_129352488.1">
    <property type="nucleotide sequence ID" value="NZ_CP026538.1"/>
</dbReference>
<comment type="subcellular location">
    <subcellularLocation>
        <location evidence="1">Membrane</location>
        <topology evidence="1">Multi-pass membrane protein</topology>
    </subcellularLocation>
</comment>
<feature type="transmembrane region" description="Helical" evidence="6">
    <location>
        <begin position="51"/>
        <end position="74"/>
    </location>
</feature>
<evidence type="ECO:0000313" key="7">
    <source>
        <dbReference type="EMBL" id="QAZ67687.1"/>
    </source>
</evidence>
<evidence type="ECO:0000256" key="3">
    <source>
        <dbReference type="ARBA" id="ARBA00022692"/>
    </source>
</evidence>
<dbReference type="KEGG" id="dcb:C3Y92_10820"/>
<evidence type="ECO:0000256" key="4">
    <source>
        <dbReference type="ARBA" id="ARBA00022989"/>
    </source>
</evidence>
<proteinExistence type="inferred from homology"/>